<comment type="similarity">
    <text evidence="8">Belongs to the NhaC Na(+)/H(+) (TC 2.A.35) antiporter family.</text>
</comment>
<keyword evidence="2" id="KW-0813">Transport</keyword>
<feature type="domain" description="Na+/H+ antiporter NhaC-like C-terminal" evidence="10">
    <location>
        <begin position="197"/>
        <end position="444"/>
    </location>
</feature>
<evidence type="ECO:0000259" key="10">
    <source>
        <dbReference type="Pfam" id="PF03553"/>
    </source>
</evidence>
<evidence type="ECO:0000256" key="4">
    <source>
        <dbReference type="ARBA" id="ARBA00022475"/>
    </source>
</evidence>
<feature type="transmembrane region" description="Helical" evidence="9">
    <location>
        <begin position="192"/>
        <end position="213"/>
    </location>
</feature>
<evidence type="ECO:0000256" key="7">
    <source>
        <dbReference type="ARBA" id="ARBA00023136"/>
    </source>
</evidence>
<dbReference type="PANTHER" id="PTHR33451:SF3">
    <property type="entry name" value="MALATE-2H(+)_NA(+)-LACTATE ANTIPORTER"/>
    <property type="match status" value="1"/>
</dbReference>
<comment type="subcellular location">
    <subcellularLocation>
        <location evidence="1">Cell membrane</location>
        <topology evidence="1">Multi-pass membrane protein</topology>
    </subcellularLocation>
</comment>
<feature type="transmembrane region" description="Helical" evidence="9">
    <location>
        <begin position="12"/>
        <end position="31"/>
    </location>
</feature>
<feature type="transmembrane region" description="Helical" evidence="9">
    <location>
        <begin position="258"/>
        <end position="275"/>
    </location>
</feature>
<dbReference type="OrthoDB" id="9762978at2"/>
<keyword evidence="4" id="KW-1003">Cell membrane</keyword>
<feature type="transmembrane region" description="Helical" evidence="9">
    <location>
        <begin position="233"/>
        <end position="252"/>
    </location>
</feature>
<evidence type="ECO:0000256" key="6">
    <source>
        <dbReference type="ARBA" id="ARBA00022989"/>
    </source>
</evidence>
<dbReference type="GO" id="GO:0015297">
    <property type="term" value="F:antiporter activity"/>
    <property type="evidence" value="ECO:0007669"/>
    <property type="project" value="UniProtKB-KW"/>
</dbReference>
<keyword evidence="3" id="KW-0050">Antiport</keyword>
<organism evidence="11 12">
    <name type="scientific">Neomoorella humiferrea</name>
    <dbReference type="NCBI Taxonomy" id="676965"/>
    <lineage>
        <taxon>Bacteria</taxon>
        <taxon>Bacillati</taxon>
        <taxon>Bacillota</taxon>
        <taxon>Clostridia</taxon>
        <taxon>Neomoorellales</taxon>
        <taxon>Neomoorellaceae</taxon>
        <taxon>Neomoorella</taxon>
    </lineage>
</organism>
<keyword evidence="7 9" id="KW-0472">Membrane</keyword>
<protein>
    <submittedName>
        <fullName evidence="11">Malate-2H(+)/Na(+)-lactate antiporter</fullName>
    </submittedName>
</protein>
<name>A0A2T0AJU2_9FIRM</name>
<feature type="transmembrane region" description="Helical" evidence="9">
    <location>
        <begin position="75"/>
        <end position="102"/>
    </location>
</feature>
<dbReference type="PANTHER" id="PTHR33451">
    <property type="entry name" value="MALATE-2H(+)/NA(+)-LACTATE ANTIPORTER"/>
    <property type="match status" value="1"/>
</dbReference>
<feature type="transmembrane region" description="Helical" evidence="9">
    <location>
        <begin position="357"/>
        <end position="380"/>
    </location>
</feature>
<dbReference type="GO" id="GO:0005886">
    <property type="term" value="C:plasma membrane"/>
    <property type="evidence" value="ECO:0007669"/>
    <property type="project" value="UniProtKB-SubCell"/>
</dbReference>
<feature type="transmembrane region" description="Helical" evidence="9">
    <location>
        <begin position="108"/>
        <end position="126"/>
    </location>
</feature>
<proteinExistence type="inferred from homology"/>
<feature type="transmembrane region" description="Helical" evidence="9">
    <location>
        <begin position="37"/>
        <end position="54"/>
    </location>
</feature>
<gene>
    <name evidence="11" type="primary">mleN_2</name>
    <name evidence="11" type="ORF">MOHU_26850</name>
</gene>
<dbReference type="Proteomes" id="UP000238415">
    <property type="component" value="Unassembled WGS sequence"/>
</dbReference>
<keyword evidence="5 9" id="KW-0812">Transmembrane</keyword>
<keyword evidence="12" id="KW-1185">Reference proteome</keyword>
<reference evidence="11 12" key="1">
    <citation type="submission" date="2018-03" db="EMBL/GenBank/DDBJ databases">
        <title>Genome sequence of Moorella humiferrea DSM 23265.</title>
        <authorList>
            <person name="Poehlein A."/>
            <person name="Daniel R."/>
        </authorList>
    </citation>
    <scope>NUCLEOTIDE SEQUENCE [LARGE SCALE GENOMIC DNA]</scope>
    <source>
        <strain evidence="11 12">DSM 23265</strain>
    </source>
</reference>
<feature type="transmembrane region" description="Helical" evidence="9">
    <location>
        <begin position="138"/>
        <end position="167"/>
    </location>
</feature>
<keyword evidence="6 9" id="KW-1133">Transmembrane helix</keyword>
<dbReference type="InterPro" id="IPR018461">
    <property type="entry name" value="Na/H_Antiport_NhaC-like_C"/>
</dbReference>
<dbReference type="AlphaFoldDB" id="A0A2T0AJU2"/>
<sequence length="458" mass="48541">MVGTTKREVSLPAALGATIPAILALITASLMGLPLQIPFLLGIFLAGVVGRRCGYRWPEIEQAALQGMGQCCFALLIVILIGATIGIWIAAGIIPTFIYYGLQWLSPRFFLAEACLLTFLMALATGSDAGAFGTIGMALLAIGYGLGIPVPITAGAVTTGGIAGHIVSPLSDLSAMAISANGGSLPELVKLFARRVVPALVISMLFYGVYGIFQTGKTNDLATTGLLTELEKLFVISPLLFTPVVLLFLLIILRVPLVPALGINLLLSAAISMLFQRVNFRDVIRFMSNGYTVPAGNQLAAMLNKGGIIGFGNIIELILLASAWATVLQHIGVLELLLGKLANVKLLRGRICATGTLLGVLMSILTCAIIPAVLVPSLWLKERYKEAGYGPEHLSRDLVEGSFAVAALVPWTNLNFIVLGTLGVGAFQTTPYNIFSWLIVIFGFVAGLRRPSRSGSKY</sequence>
<dbReference type="EMBL" id="PVXM01000062">
    <property type="protein sequence ID" value="PRR68590.1"/>
    <property type="molecule type" value="Genomic_DNA"/>
</dbReference>
<evidence type="ECO:0000256" key="2">
    <source>
        <dbReference type="ARBA" id="ARBA00022448"/>
    </source>
</evidence>
<feature type="transmembrane region" description="Helical" evidence="9">
    <location>
        <begin position="401"/>
        <end position="424"/>
    </location>
</feature>
<evidence type="ECO:0000256" key="8">
    <source>
        <dbReference type="ARBA" id="ARBA00038435"/>
    </source>
</evidence>
<evidence type="ECO:0000313" key="11">
    <source>
        <dbReference type="EMBL" id="PRR68590.1"/>
    </source>
</evidence>
<evidence type="ECO:0000256" key="1">
    <source>
        <dbReference type="ARBA" id="ARBA00004651"/>
    </source>
</evidence>
<feature type="domain" description="Na+/H+ antiporter NhaC-like C-terminal" evidence="10">
    <location>
        <begin position="30"/>
        <end position="177"/>
    </location>
</feature>
<dbReference type="InterPro" id="IPR052180">
    <property type="entry name" value="NhaC_Na-H+_Antiporter"/>
</dbReference>
<comment type="caution">
    <text evidence="11">The sequence shown here is derived from an EMBL/GenBank/DDBJ whole genome shotgun (WGS) entry which is preliminary data.</text>
</comment>
<evidence type="ECO:0000256" key="5">
    <source>
        <dbReference type="ARBA" id="ARBA00022692"/>
    </source>
</evidence>
<evidence type="ECO:0000256" key="9">
    <source>
        <dbReference type="SAM" id="Phobius"/>
    </source>
</evidence>
<dbReference type="RefSeq" id="WP_106006593.1">
    <property type="nucleotide sequence ID" value="NZ_CP136419.1"/>
</dbReference>
<dbReference type="Pfam" id="PF03553">
    <property type="entry name" value="Na_H_antiporter"/>
    <property type="match status" value="2"/>
</dbReference>
<accession>A0A2T0AJU2</accession>
<evidence type="ECO:0000256" key="3">
    <source>
        <dbReference type="ARBA" id="ARBA00022449"/>
    </source>
</evidence>
<feature type="transmembrane region" description="Helical" evidence="9">
    <location>
        <begin position="314"/>
        <end position="337"/>
    </location>
</feature>
<evidence type="ECO:0000313" key="12">
    <source>
        <dbReference type="Proteomes" id="UP000238415"/>
    </source>
</evidence>
<feature type="transmembrane region" description="Helical" evidence="9">
    <location>
        <begin position="430"/>
        <end position="448"/>
    </location>
</feature>